<comment type="caution">
    <text evidence="1">The sequence shown here is derived from an EMBL/GenBank/DDBJ whole genome shotgun (WGS) entry which is preliminary data.</text>
</comment>
<organism evidence="1 2">
    <name type="scientific">Morococcus cerebrosus</name>
    <dbReference type="NCBI Taxonomy" id="1056807"/>
    <lineage>
        <taxon>Bacteria</taxon>
        <taxon>Pseudomonadati</taxon>
        <taxon>Pseudomonadota</taxon>
        <taxon>Betaproteobacteria</taxon>
        <taxon>Neisseriales</taxon>
        <taxon>Neisseriaceae</taxon>
        <taxon>Morococcus</taxon>
    </lineage>
</organism>
<dbReference type="EMBL" id="JUFZ01000103">
    <property type="protein sequence ID" value="KIC06447.1"/>
    <property type="molecule type" value="Genomic_DNA"/>
</dbReference>
<accession>A0A0C1GX69</accession>
<gene>
    <name evidence="1" type="ORF">MCC93_21130</name>
</gene>
<dbReference type="Proteomes" id="UP000031390">
    <property type="component" value="Unassembled WGS sequence"/>
</dbReference>
<protein>
    <submittedName>
        <fullName evidence="1">Uncharacterized protein</fullName>
    </submittedName>
</protein>
<name>A0A0C1GX69_9NEIS</name>
<evidence type="ECO:0000313" key="2">
    <source>
        <dbReference type="Proteomes" id="UP000031390"/>
    </source>
</evidence>
<dbReference type="AlphaFoldDB" id="A0A0C1GX69"/>
<evidence type="ECO:0000313" key="1">
    <source>
        <dbReference type="EMBL" id="KIC06447.1"/>
    </source>
</evidence>
<sequence>MAVGAVSKNSGPVINFQTTFLLMIQRSSENIGQGNVWFC</sequence>
<proteinExistence type="predicted"/>
<reference evidence="1 2" key="1">
    <citation type="submission" date="2014-12" db="EMBL/GenBank/DDBJ databases">
        <title>Genome sequence of Morococcus cerebrosus.</title>
        <authorList>
            <person name="Shin S.-K."/>
            <person name="Yi H."/>
        </authorList>
    </citation>
    <scope>NUCLEOTIDE SEQUENCE [LARGE SCALE GENOMIC DNA]</scope>
    <source>
        <strain evidence="1 2">CIP 81.93</strain>
    </source>
</reference>